<evidence type="ECO:0000313" key="1">
    <source>
        <dbReference type="EMBL" id="CUS23901.1"/>
    </source>
</evidence>
<evidence type="ECO:0000313" key="2">
    <source>
        <dbReference type="Proteomes" id="UP000236544"/>
    </source>
</evidence>
<dbReference type="OrthoDB" id="4039380at2759"/>
<dbReference type="AlphaFoldDB" id="A0A0P1KVQ5"/>
<sequence length="72" mass="8222">MVTSREEWVFKGKGAFDAGNRSEECLKDVIERHVLFPAIRKAQFEIGSAEYIPLFHDGIKEQALKELENVVT</sequence>
<organism evidence="1 2">
    <name type="scientific">Lachancea quebecensis</name>
    <dbReference type="NCBI Taxonomy" id="1654605"/>
    <lineage>
        <taxon>Eukaryota</taxon>
        <taxon>Fungi</taxon>
        <taxon>Dikarya</taxon>
        <taxon>Ascomycota</taxon>
        <taxon>Saccharomycotina</taxon>
        <taxon>Saccharomycetes</taxon>
        <taxon>Saccharomycetales</taxon>
        <taxon>Saccharomycetaceae</taxon>
        <taxon>Lachancea</taxon>
    </lineage>
</organism>
<proteinExistence type="predicted"/>
<protein>
    <submittedName>
        <fullName evidence="1">LAQU0S12e02564g1_1</fullName>
    </submittedName>
</protein>
<keyword evidence="2" id="KW-1185">Reference proteome</keyword>
<dbReference type="Proteomes" id="UP000236544">
    <property type="component" value="Unassembled WGS sequence"/>
</dbReference>
<dbReference type="EMBL" id="LN890553">
    <property type="protein sequence ID" value="CUS23901.1"/>
    <property type="molecule type" value="Genomic_DNA"/>
</dbReference>
<reference evidence="2" key="1">
    <citation type="submission" date="2015-10" db="EMBL/GenBank/DDBJ databases">
        <authorList>
            <person name="Devillers H."/>
        </authorList>
    </citation>
    <scope>NUCLEOTIDE SEQUENCE [LARGE SCALE GENOMIC DNA]</scope>
</reference>
<name>A0A0P1KVQ5_9SACH</name>
<gene>
    <name evidence="1" type="ORF">LAQU0_S12e02564g</name>
</gene>
<accession>A0A0P1KVQ5</accession>